<evidence type="ECO:0000256" key="1">
    <source>
        <dbReference type="SAM" id="MobiDB-lite"/>
    </source>
</evidence>
<evidence type="ECO:0000313" key="5">
    <source>
        <dbReference type="Proteomes" id="UP000235392"/>
    </source>
</evidence>
<feature type="region of interest" description="Disordered" evidence="1">
    <location>
        <begin position="59"/>
        <end position="93"/>
    </location>
</feature>
<evidence type="ECO:0000313" key="2">
    <source>
        <dbReference type="EMBL" id="PLW38792.1"/>
    </source>
</evidence>
<dbReference type="Proteomes" id="UP000235388">
    <property type="component" value="Unassembled WGS sequence"/>
</dbReference>
<evidence type="ECO:0000313" key="3">
    <source>
        <dbReference type="EMBL" id="PLW44965.1"/>
    </source>
</evidence>
<proteinExistence type="predicted"/>
<feature type="region of interest" description="Disordered" evidence="1">
    <location>
        <begin position="1"/>
        <end position="34"/>
    </location>
</feature>
<keyword evidence="4" id="KW-1185">Reference proteome</keyword>
<name>A0A2N5V4Q9_9BASI</name>
<dbReference type="AlphaFoldDB" id="A0A2N5V4Q9"/>
<evidence type="ECO:0000313" key="4">
    <source>
        <dbReference type="Proteomes" id="UP000235388"/>
    </source>
</evidence>
<dbReference type="EMBL" id="PGCJ01000132">
    <property type="protein sequence ID" value="PLW44965.1"/>
    <property type="molecule type" value="Genomic_DNA"/>
</dbReference>
<comment type="caution">
    <text evidence="3">The sequence shown here is derived from an EMBL/GenBank/DDBJ whole genome shotgun (WGS) entry which is preliminary data.</text>
</comment>
<protein>
    <submittedName>
        <fullName evidence="3">Uncharacterized protein</fullName>
    </submittedName>
</protein>
<organism evidence="3 4">
    <name type="scientific">Puccinia coronata f. sp. avenae</name>
    <dbReference type="NCBI Taxonomy" id="200324"/>
    <lineage>
        <taxon>Eukaryota</taxon>
        <taxon>Fungi</taxon>
        <taxon>Dikarya</taxon>
        <taxon>Basidiomycota</taxon>
        <taxon>Pucciniomycotina</taxon>
        <taxon>Pucciniomycetes</taxon>
        <taxon>Pucciniales</taxon>
        <taxon>Pucciniaceae</taxon>
        <taxon>Puccinia</taxon>
    </lineage>
</organism>
<reference evidence="4 5" key="1">
    <citation type="submission" date="2017-11" db="EMBL/GenBank/DDBJ databases">
        <title>De novo assembly and phasing of dikaryotic genomes from two isolates of Puccinia coronata f. sp. avenae, the causal agent of oat crown rust.</title>
        <authorList>
            <person name="Miller M.E."/>
            <person name="Zhang Y."/>
            <person name="Omidvar V."/>
            <person name="Sperschneider J."/>
            <person name="Schwessinger B."/>
            <person name="Raley C."/>
            <person name="Palmer J.M."/>
            <person name="Garnica D."/>
            <person name="Upadhyaya N."/>
            <person name="Rathjen J."/>
            <person name="Taylor J.M."/>
            <person name="Park R.F."/>
            <person name="Dodds P.N."/>
            <person name="Hirsch C.D."/>
            <person name="Kianian S.F."/>
            <person name="Figueroa M."/>
        </authorList>
    </citation>
    <scope>NUCLEOTIDE SEQUENCE [LARGE SCALE GENOMIC DNA]</scope>
    <source>
        <strain evidence="3">12NC29</strain>
        <strain evidence="2">12SD80</strain>
    </source>
</reference>
<sequence>MDQTTRPKPRSTALGGGGSLAGEAGEGSSQRRDWSTPAIVGSLYCRGSAGGQIHLAARQTGGSAALRRKLPTGPINPRHHSYRPRQKTMLSQS</sequence>
<feature type="compositionally biased region" description="Basic residues" evidence="1">
    <location>
        <begin position="77"/>
        <end position="86"/>
    </location>
</feature>
<dbReference type="EMBL" id="PGCI01000123">
    <property type="protein sequence ID" value="PLW38792.1"/>
    <property type="molecule type" value="Genomic_DNA"/>
</dbReference>
<dbReference type="Proteomes" id="UP000235392">
    <property type="component" value="Unassembled WGS sequence"/>
</dbReference>
<gene>
    <name evidence="3" type="ORF">PCANC_13507</name>
    <name evidence="2" type="ORF">PCASD_12600</name>
</gene>
<accession>A0A2N5V4Q9</accession>